<dbReference type="VEuPathDB" id="CryptoDB:CPATCC_0013660"/>
<sequence>MIESKVKNSRTVKIHTNGGSEKHSKNINSPNSIKRMKMEVNPSRYENEPLI</sequence>
<evidence type="ECO:0000313" key="3">
    <source>
        <dbReference type="Proteomes" id="UP000242991"/>
    </source>
</evidence>
<dbReference type="Proteomes" id="UP000242991">
    <property type="component" value="Chromosome 6"/>
</dbReference>
<protein>
    <submittedName>
        <fullName evidence="2">Uncharacterized protein</fullName>
    </submittedName>
</protein>
<dbReference type="AlphaFoldDB" id="A0A7G2HJL1"/>
<reference evidence="2 3" key="1">
    <citation type="journal article" date="2003" name="Genome Res.">
        <title>Integrated mapping, chromosomal sequencing and sequence analysis of Cryptosporidium parvum.</title>
        <authorList>
            <person name="Bankier A.T."/>
            <person name="Spriggs H.F."/>
            <person name="Fartmann B."/>
            <person name="Konfortov B.A."/>
            <person name="Madera M."/>
            <person name="Vogel C."/>
            <person name="Teichmann S.A."/>
            <person name="Ivens A."/>
            <person name="Dear P.H."/>
        </authorList>
    </citation>
    <scope>NUCLEOTIDE SEQUENCE [LARGE SCALE GENOMIC DNA]</scope>
    <source>
        <strain evidence="2 3">Iowa</strain>
    </source>
</reference>
<evidence type="ECO:0000256" key="1">
    <source>
        <dbReference type="SAM" id="MobiDB-lite"/>
    </source>
</evidence>
<organism evidence="2 3">
    <name type="scientific">Cryptosporidium parvum</name>
    <dbReference type="NCBI Taxonomy" id="5807"/>
    <lineage>
        <taxon>Eukaryota</taxon>
        <taxon>Sar</taxon>
        <taxon>Alveolata</taxon>
        <taxon>Apicomplexa</taxon>
        <taxon>Conoidasida</taxon>
        <taxon>Coccidia</taxon>
        <taxon>Eucoccidiorida</taxon>
        <taxon>Eimeriorina</taxon>
        <taxon>Cryptosporidiidae</taxon>
        <taxon>Cryptosporidium</taxon>
    </lineage>
</organism>
<feature type="region of interest" description="Disordered" evidence="1">
    <location>
        <begin position="1"/>
        <end position="51"/>
    </location>
</feature>
<proteinExistence type="predicted"/>
<accession>A0A7G2HJL1</accession>
<evidence type="ECO:0000313" key="2">
    <source>
        <dbReference type="EMBL" id="CAD98505.1"/>
    </source>
</evidence>
<gene>
    <name evidence="2" type="ORF">1MB.221</name>
</gene>
<dbReference type="EMBL" id="BX538351">
    <property type="protein sequence ID" value="CAD98505.1"/>
    <property type="molecule type" value="Genomic_DNA"/>
</dbReference>
<name>A0A7G2HJL1_CRYPV</name>